<accession>A0A5C4WKJ4</accession>
<accession>A0A5P9YPX7</accession>
<keyword evidence="2" id="KW-1185">Reference proteome</keyword>
<evidence type="ECO:0000313" key="1">
    <source>
        <dbReference type="EMBL" id="KAB8194116.1"/>
    </source>
</evidence>
<reference evidence="1 2" key="1">
    <citation type="submission" date="2019-10" db="EMBL/GenBank/DDBJ databases">
        <title>Nonomuraea sp. nov., isolated from Phyllanthus amarus.</title>
        <authorList>
            <person name="Klykleung N."/>
            <person name="Tanasupawat S."/>
        </authorList>
    </citation>
    <scope>NUCLEOTIDE SEQUENCE [LARGE SCALE GENOMIC DNA]</scope>
    <source>
        <strain evidence="1 2">PA1-10</strain>
    </source>
</reference>
<name>A0A5C4WKJ4_9ACTN</name>
<gene>
    <name evidence="1" type="ORF">FH608_018230</name>
</gene>
<dbReference type="AlphaFoldDB" id="A0A5C4WKJ4"/>
<dbReference type="RefSeq" id="WP_139631722.1">
    <property type="nucleotide sequence ID" value="NZ_CP045572.1"/>
</dbReference>
<proteinExistence type="predicted"/>
<evidence type="ECO:0000313" key="2">
    <source>
        <dbReference type="Proteomes" id="UP000312512"/>
    </source>
</evidence>
<dbReference type="Proteomes" id="UP000312512">
    <property type="component" value="Unassembled WGS sequence"/>
</dbReference>
<comment type="caution">
    <text evidence="1">The sequence shown here is derived from an EMBL/GenBank/DDBJ whole genome shotgun (WGS) entry which is preliminary data.</text>
</comment>
<dbReference type="SUPFAM" id="SSF50494">
    <property type="entry name" value="Trypsin-like serine proteases"/>
    <property type="match status" value="1"/>
</dbReference>
<protein>
    <submittedName>
        <fullName evidence="1">Uncharacterized protein</fullName>
    </submittedName>
</protein>
<dbReference type="InterPro" id="IPR009003">
    <property type="entry name" value="Peptidase_S1_PA"/>
</dbReference>
<dbReference type="EMBL" id="VDLX02000006">
    <property type="protein sequence ID" value="KAB8194116.1"/>
    <property type="molecule type" value="Genomic_DNA"/>
</dbReference>
<dbReference type="OrthoDB" id="104542at2"/>
<organism evidence="1 2">
    <name type="scientific">Nonomuraea phyllanthi</name>
    <dbReference type="NCBI Taxonomy" id="2219224"/>
    <lineage>
        <taxon>Bacteria</taxon>
        <taxon>Bacillati</taxon>
        <taxon>Actinomycetota</taxon>
        <taxon>Actinomycetes</taxon>
        <taxon>Streptosporangiales</taxon>
        <taxon>Streptosporangiaceae</taxon>
        <taxon>Nonomuraea</taxon>
    </lineage>
</organism>
<sequence>MAHGPRSFNEARGSSGAALQQILSREDRNIVGGGFGRRTTAGVRLSTPACVVYVVRKLPADALPRERLLPRTMEINGVTVEVDVEETGPFRALEYTDWVKRPVPSGVSIGNVGLPIYGTFGCLVRDLSNGGRLSILSNWHVLARRNNARPGERITQPGSSTAEDHTIGTLARWVNINFNGDNYVDCAIAHVSGSNVVANKTMGDQAVIKVPSMSQPAVGLLFAGSGTRTIMNPMSAVLRRLNVELLDRAAYEDYGDDDEAFRISVAKSGARTEVTRNNLQEIDVSAKIDYDNIGEVKFVHQITANVMSCGGDSGSVICRVPPAPEYGHVPCAEPSSCAFLGTAERMTGIPFSQEGDLVRTARDKYLAQTKVGRWLIDMVYVNQRALFERGESTQVQPGDRALAQALYTRYLGEVKLAIADPARDDLRLTTAHLADVQLALTSLKKYLTEQEAGAADVLYNMLQGQVGKKPSELIAMLDDPGVHQTVITLFGEAPFLADPYTG</sequence>